<organism evidence="5 6">
    <name type="scientific">Candidatus Gemmiger avicola</name>
    <dbReference type="NCBI Taxonomy" id="2838605"/>
    <lineage>
        <taxon>Bacteria</taxon>
        <taxon>Bacillati</taxon>
        <taxon>Bacillota</taxon>
        <taxon>Clostridia</taxon>
        <taxon>Eubacteriales</taxon>
        <taxon>Gemmiger</taxon>
    </lineage>
</organism>
<dbReference type="InterPro" id="IPR041916">
    <property type="entry name" value="Anti_sigma_zinc_sf"/>
</dbReference>
<reference evidence="5" key="1">
    <citation type="journal article" date="2021" name="PeerJ">
        <title>Extensive microbial diversity within the chicken gut microbiome revealed by metagenomics and culture.</title>
        <authorList>
            <person name="Gilroy R."/>
            <person name="Ravi A."/>
            <person name="Getino M."/>
            <person name="Pursley I."/>
            <person name="Horton D.L."/>
            <person name="Alikhan N.F."/>
            <person name="Baker D."/>
            <person name="Gharbi K."/>
            <person name="Hall N."/>
            <person name="Watson M."/>
            <person name="Adriaenssens E.M."/>
            <person name="Foster-Nyarko E."/>
            <person name="Jarju S."/>
            <person name="Secka A."/>
            <person name="Antonio M."/>
            <person name="Oren A."/>
            <person name="Chaudhuri R.R."/>
            <person name="La Ragione R."/>
            <person name="Hildebrand F."/>
            <person name="Pallen M.J."/>
        </authorList>
    </citation>
    <scope>NUCLEOTIDE SEQUENCE</scope>
    <source>
        <strain evidence="5">ChiBcec8-13705</strain>
    </source>
</reference>
<proteinExistence type="inferred from homology"/>
<dbReference type="AlphaFoldDB" id="A0A9D2M816"/>
<name>A0A9D2M816_9FIRM</name>
<gene>
    <name evidence="5" type="ORF">H9945_07820</name>
</gene>
<dbReference type="Pfam" id="PF13490">
    <property type="entry name" value="zf-HC2"/>
    <property type="match status" value="1"/>
</dbReference>
<dbReference type="Gene3D" id="1.10.10.1320">
    <property type="entry name" value="Anti-sigma factor, zinc-finger domain"/>
    <property type="match status" value="1"/>
</dbReference>
<reference evidence="5" key="2">
    <citation type="submission" date="2021-04" db="EMBL/GenBank/DDBJ databases">
        <authorList>
            <person name="Gilroy R."/>
        </authorList>
    </citation>
    <scope>NUCLEOTIDE SEQUENCE</scope>
    <source>
        <strain evidence="5">ChiBcec8-13705</strain>
    </source>
</reference>
<dbReference type="EMBL" id="DWYG01000133">
    <property type="protein sequence ID" value="HJB42391.1"/>
    <property type="molecule type" value="Genomic_DNA"/>
</dbReference>
<keyword evidence="3" id="KW-0472">Membrane</keyword>
<evidence type="ECO:0000313" key="5">
    <source>
        <dbReference type="EMBL" id="HJB42391.1"/>
    </source>
</evidence>
<feature type="domain" description="Putative zinc-finger" evidence="4">
    <location>
        <begin position="5"/>
        <end position="39"/>
    </location>
</feature>
<protein>
    <recommendedName>
        <fullName evidence="2">Anti-sigma-W factor RsiW</fullName>
    </recommendedName>
</protein>
<dbReference type="InterPro" id="IPR027383">
    <property type="entry name" value="Znf_put"/>
</dbReference>
<keyword evidence="3" id="KW-1133">Transmembrane helix</keyword>
<evidence type="ECO:0000256" key="2">
    <source>
        <dbReference type="ARBA" id="ARBA00024438"/>
    </source>
</evidence>
<evidence type="ECO:0000256" key="1">
    <source>
        <dbReference type="ARBA" id="ARBA00024353"/>
    </source>
</evidence>
<comment type="caution">
    <text evidence="5">The sequence shown here is derived from an EMBL/GenBank/DDBJ whole genome shotgun (WGS) entry which is preliminary data.</text>
</comment>
<evidence type="ECO:0000313" key="6">
    <source>
        <dbReference type="Proteomes" id="UP000886803"/>
    </source>
</evidence>
<comment type="similarity">
    <text evidence="1">Belongs to the zinc-associated anti-sigma factor (ZAS) superfamily. Anti-sigma-W factor family.</text>
</comment>
<sequence>MKLPCYLVRDLLPLYKDEVCDPQTAADLKEHLAGCESCRAALAALAAEPAARAVEAEKQRADAVALRLLRRRLVVRWIAIALAAAVLTLALLLGYRGGAGGQIRDIPADAIEEVVLREDGSLHAWLEGGLAYTTMSSVRAEVGGREAVFFTVGVSVWDSQVRALENLRNGLLKDRWYGASDLTILQGARDIEEVYFYPISRSEELDTLLRENNQSLSAAPDYASLLWTDDAT</sequence>
<dbReference type="Proteomes" id="UP000886803">
    <property type="component" value="Unassembled WGS sequence"/>
</dbReference>
<accession>A0A9D2M816</accession>
<feature type="transmembrane region" description="Helical" evidence="3">
    <location>
        <begin position="74"/>
        <end position="95"/>
    </location>
</feature>
<evidence type="ECO:0000256" key="3">
    <source>
        <dbReference type="SAM" id="Phobius"/>
    </source>
</evidence>
<evidence type="ECO:0000259" key="4">
    <source>
        <dbReference type="Pfam" id="PF13490"/>
    </source>
</evidence>
<keyword evidence="3" id="KW-0812">Transmembrane</keyword>